<feature type="region of interest" description="Disordered" evidence="6">
    <location>
        <begin position="402"/>
        <end position="471"/>
    </location>
</feature>
<evidence type="ECO:0000259" key="7">
    <source>
        <dbReference type="Pfam" id="PF07967"/>
    </source>
</evidence>
<dbReference type="Pfam" id="PF07967">
    <property type="entry name" value="zf-C3HC"/>
    <property type="match status" value="1"/>
</dbReference>
<evidence type="ECO:0000256" key="3">
    <source>
        <dbReference type="ARBA" id="ARBA00022771"/>
    </source>
</evidence>
<dbReference type="EMBL" id="KE654912">
    <property type="protein sequence ID" value="EQK98342.1"/>
    <property type="molecule type" value="Genomic_DNA"/>
</dbReference>
<evidence type="ECO:0000256" key="2">
    <source>
        <dbReference type="ARBA" id="ARBA00022723"/>
    </source>
</evidence>
<dbReference type="GO" id="GO:0008270">
    <property type="term" value="F:zinc ion binding"/>
    <property type="evidence" value="ECO:0007669"/>
    <property type="project" value="UniProtKB-KW"/>
</dbReference>
<evidence type="ECO:0000256" key="1">
    <source>
        <dbReference type="ARBA" id="ARBA00004123"/>
    </source>
</evidence>
<dbReference type="Proteomes" id="UP000019374">
    <property type="component" value="Unassembled WGS sequence"/>
</dbReference>
<dbReference type="PANTHER" id="PTHR15835">
    <property type="entry name" value="NUCLEAR-INTERACTING PARTNER OF ALK"/>
    <property type="match status" value="1"/>
</dbReference>
<keyword evidence="5" id="KW-0539">Nucleus</keyword>
<dbReference type="InterPro" id="IPR013909">
    <property type="entry name" value="NuBaID_C"/>
</dbReference>
<feature type="region of interest" description="Disordered" evidence="6">
    <location>
        <begin position="15"/>
        <end position="37"/>
    </location>
</feature>
<accession>T5A957</accession>
<protein>
    <submittedName>
        <fullName evidence="9">Zinc finger domain-containing protein</fullName>
    </submittedName>
</protein>
<feature type="compositionally biased region" description="Basic and acidic residues" evidence="6">
    <location>
        <begin position="460"/>
        <end position="471"/>
    </location>
</feature>
<reference evidence="9 10" key="1">
    <citation type="journal article" date="2013" name="Chin. Sci. Bull.">
        <title>Genome survey uncovers the secrets of sex and lifestyle in caterpillar fungus.</title>
        <authorList>
            <person name="Hu X."/>
            <person name="Zhang Y."/>
            <person name="Xiao G."/>
            <person name="Zheng P."/>
            <person name="Xia Y."/>
            <person name="Zhang X."/>
            <person name="St Leger R.J."/>
            <person name="Liu X."/>
            <person name="Wang C."/>
        </authorList>
    </citation>
    <scope>NUCLEOTIDE SEQUENCE [LARGE SCALE GENOMIC DNA]</scope>
    <source>
        <strain evidence="10">Co18 / CGMCC 3.14243</strain>
        <tissue evidence="9">Fruit-body</tissue>
    </source>
</reference>
<dbReference type="Pfam" id="PF08600">
    <property type="entry name" value="NuBaID_C"/>
    <property type="match status" value="1"/>
</dbReference>
<dbReference type="eggNOG" id="KOG4765">
    <property type="taxonomic scope" value="Eukaryota"/>
</dbReference>
<dbReference type="InterPro" id="IPR012935">
    <property type="entry name" value="NuBaID_N"/>
</dbReference>
<evidence type="ECO:0000313" key="10">
    <source>
        <dbReference type="Proteomes" id="UP000019374"/>
    </source>
</evidence>
<keyword evidence="2" id="KW-0479">Metal-binding</keyword>
<dbReference type="GO" id="GO:0005634">
    <property type="term" value="C:nucleus"/>
    <property type="evidence" value="ECO:0007669"/>
    <property type="project" value="UniProtKB-SubCell"/>
</dbReference>
<evidence type="ECO:0000256" key="4">
    <source>
        <dbReference type="ARBA" id="ARBA00022833"/>
    </source>
</evidence>
<dbReference type="PANTHER" id="PTHR15835:SF6">
    <property type="entry name" value="ZINC FINGER C3HC-TYPE PROTEIN 1"/>
    <property type="match status" value="1"/>
</dbReference>
<evidence type="ECO:0000313" key="9">
    <source>
        <dbReference type="EMBL" id="EQK98342.1"/>
    </source>
</evidence>
<evidence type="ECO:0000259" key="8">
    <source>
        <dbReference type="Pfam" id="PF08600"/>
    </source>
</evidence>
<dbReference type="HOGENOM" id="CLU_031412_0_0_1"/>
<comment type="subcellular location">
    <subcellularLocation>
        <location evidence="1">Nucleus</location>
    </subcellularLocation>
</comment>
<keyword evidence="3" id="KW-0863">Zinc-finger</keyword>
<gene>
    <name evidence="9" type="ORF">OCS_05947</name>
</gene>
<dbReference type="AlphaFoldDB" id="T5A957"/>
<proteinExistence type="predicted"/>
<name>T5A957_OPHSC</name>
<keyword evidence="4" id="KW-0862">Zinc</keyword>
<organism evidence="9 10">
    <name type="scientific">Ophiocordyceps sinensis (strain Co18 / CGMCC 3.14243)</name>
    <name type="common">Yarsagumba caterpillar fungus</name>
    <name type="synonym">Hirsutella sinensis</name>
    <dbReference type="NCBI Taxonomy" id="911162"/>
    <lineage>
        <taxon>Eukaryota</taxon>
        <taxon>Fungi</taxon>
        <taxon>Dikarya</taxon>
        <taxon>Ascomycota</taxon>
        <taxon>Pezizomycotina</taxon>
        <taxon>Sordariomycetes</taxon>
        <taxon>Hypocreomycetidae</taxon>
        <taxon>Hypocreales</taxon>
        <taxon>Ophiocordycipitaceae</taxon>
        <taxon>Ophiocordyceps</taxon>
    </lineage>
</organism>
<dbReference type="OrthoDB" id="2592092at2759"/>
<evidence type="ECO:0000256" key="5">
    <source>
        <dbReference type="ARBA" id="ARBA00023242"/>
    </source>
</evidence>
<sequence length="506" mass="55444">MNATKRKFNALLQGLGNHHLQTSETSAPMDGDSRRGAAAAATAAASHDALLQKRRRLGLSDSTAPKNYNPSDMASTLTSLASPLRKSSKQAASAPRPARDALVKYCPGDRSELLRRLATFQELTDWTPKPDRVNEIEWARRGWICHGKETVGCVLCHKELLVKLNRKHVDGKEVPVLVPSEIEDALVEKYCELIVASHQPDCLWRRRGCDDSLLRLSFSNARATLAALRQRYDELCDRAPFLPYEANLRLPSEVDLGQVLSQLPPGFFTDRASPDKSASPAPKPVNRPALALALMGWQGLSNPRMGAVPNSATCHTCHRRLGLWMFKSKEVDDDGKVLVPAPMDHLDPLREHRFFCPWKNAEAQGRGGPTSGAGAAMAGWNTLLQTVTNESSLRSVYEGNSKNVYEGNSKKSATRPAHDRVASTAMHRAMPSAPGTPARATPEPSDGTTAVGNDVDNTEVEDKARDAKDKERWARLKKVKSLFDSKGARILRRSISRPGSGQSNQS</sequence>
<feature type="domain" description="NuBaID C-terminal" evidence="8">
    <location>
        <begin position="289"/>
        <end position="394"/>
    </location>
</feature>
<feature type="domain" description="C3HC-type" evidence="7">
    <location>
        <begin position="107"/>
        <end position="245"/>
    </location>
</feature>
<evidence type="ECO:0000256" key="6">
    <source>
        <dbReference type="SAM" id="MobiDB-lite"/>
    </source>
</evidence>